<feature type="non-terminal residue" evidence="1">
    <location>
        <position position="1"/>
    </location>
</feature>
<proteinExistence type="predicted"/>
<dbReference type="GO" id="GO:0004497">
    <property type="term" value="F:monooxygenase activity"/>
    <property type="evidence" value="ECO:0007669"/>
    <property type="project" value="InterPro"/>
</dbReference>
<organism evidence="1">
    <name type="scientific">marine metagenome</name>
    <dbReference type="NCBI Taxonomy" id="408172"/>
    <lineage>
        <taxon>unclassified sequences</taxon>
        <taxon>metagenomes</taxon>
        <taxon>ecological metagenomes</taxon>
    </lineage>
</organism>
<dbReference type="Pfam" id="PF04820">
    <property type="entry name" value="Trp_halogenase"/>
    <property type="match status" value="1"/>
</dbReference>
<dbReference type="AlphaFoldDB" id="A0A382L0T8"/>
<dbReference type="InterPro" id="IPR036188">
    <property type="entry name" value="FAD/NAD-bd_sf"/>
</dbReference>
<dbReference type="InterPro" id="IPR050816">
    <property type="entry name" value="Flavin-dep_Halogenase_NPB"/>
</dbReference>
<sequence>GNWLKTKFCKKMKHILDHVTNVNLDERGWISSLSTKEHGELKADLYIDCTGFNSMLLEKSLGVSHSNYEDMLINNGTWATKVPYVDPNVEMDLTTNGTAINNGWVWNIPLWDRISSGYVYSEKYIDKETALKEYKEHLNNTNQWCKDNDVEELEYRHIDIRNGVHEKAWHKNCFAIGLSYGFIEPLESTGLAFVIEGIHKLMSTLQTKDRYVNQFDRDCVSREMQILIDSTKYFVAFHFYGTVRNDTEYWRWFSQELEMGEHWNSDFNGTPLGTSKDETMDISRMRFRFGTSNIFTIDGMACVVAGHHINLYSDYERQRLDFYNPDFDKKFWKRNIEEVINYWKERNKKVSLLADKSPTHYEYLKEKIYNQT</sequence>
<dbReference type="PANTHER" id="PTHR43747:SF4">
    <property type="entry name" value="FLAVIN-DEPENDENT TRYPTOPHAN HALOGENASE"/>
    <property type="match status" value="1"/>
</dbReference>
<gene>
    <name evidence="1" type="ORF">METZ01_LOCUS283422</name>
</gene>
<evidence type="ECO:0000313" key="1">
    <source>
        <dbReference type="EMBL" id="SVC30568.1"/>
    </source>
</evidence>
<dbReference type="Gene3D" id="3.50.50.60">
    <property type="entry name" value="FAD/NAD(P)-binding domain"/>
    <property type="match status" value="1"/>
</dbReference>
<dbReference type="PANTHER" id="PTHR43747">
    <property type="entry name" value="FAD-BINDING PROTEIN"/>
    <property type="match status" value="1"/>
</dbReference>
<dbReference type="InterPro" id="IPR006905">
    <property type="entry name" value="Flavin_halogenase"/>
</dbReference>
<protein>
    <recommendedName>
        <fullName evidence="2">Tryptophan halogenase</fullName>
    </recommendedName>
</protein>
<name>A0A382L0T8_9ZZZZ</name>
<reference evidence="1" key="1">
    <citation type="submission" date="2018-05" db="EMBL/GenBank/DDBJ databases">
        <authorList>
            <person name="Lanie J.A."/>
            <person name="Ng W.-L."/>
            <person name="Kazmierczak K.M."/>
            <person name="Andrzejewski T.M."/>
            <person name="Davidsen T.M."/>
            <person name="Wayne K.J."/>
            <person name="Tettelin H."/>
            <person name="Glass J.I."/>
            <person name="Rusch D."/>
            <person name="Podicherti R."/>
            <person name="Tsui H.-C.T."/>
            <person name="Winkler M.E."/>
        </authorList>
    </citation>
    <scope>NUCLEOTIDE SEQUENCE</scope>
</reference>
<evidence type="ECO:0008006" key="2">
    <source>
        <dbReference type="Google" id="ProtNLM"/>
    </source>
</evidence>
<dbReference type="EMBL" id="UINC01084177">
    <property type="protein sequence ID" value="SVC30568.1"/>
    <property type="molecule type" value="Genomic_DNA"/>
</dbReference>
<accession>A0A382L0T8</accession>
<dbReference type="SUPFAM" id="SSF51905">
    <property type="entry name" value="FAD/NAD(P)-binding domain"/>
    <property type="match status" value="1"/>
</dbReference>